<dbReference type="RefSeq" id="WP_140196279.1">
    <property type="nucleotide sequence ID" value="NZ_CP065915.1"/>
</dbReference>
<proteinExistence type="predicted"/>
<gene>
    <name evidence="1" type="ORF">FHY64_15240</name>
</gene>
<reference evidence="1 2" key="1">
    <citation type="submission" date="2019-06" db="EMBL/GenBank/DDBJ databases">
        <title>Genome of new Rhodobacteraceae sp. SM1903.</title>
        <authorList>
            <person name="Ren X."/>
        </authorList>
    </citation>
    <scope>NUCLEOTIDE SEQUENCE [LARGE SCALE GENOMIC DNA]</scope>
    <source>
        <strain evidence="1 2">SM1903</strain>
    </source>
</reference>
<dbReference type="InterPro" id="IPR027417">
    <property type="entry name" value="P-loop_NTPase"/>
</dbReference>
<evidence type="ECO:0000313" key="1">
    <source>
        <dbReference type="EMBL" id="TNY31371.1"/>
    </source>
</evidence>
<evidence type="ECO:0000313" key="2">
    <source>
        <dbReference type="Proteomes" id="UP000314011"/>
    </source>
</evidence>
<accession>A0A5C5G9L3</accession>
<protein>
    <recommendedName>
        <fullName evidence="3">Sulfotransferase domain-containing protein</fullName>
    </recommendedName>
</protein>
<keyword evidence="2" id="KW-1185">Reference proteome</keyword>
<organism evidence="1 2">
    <name type="scientific">Pelagovum pacificum</name>
    <dbReference type="NCBI Taxonomy" id="2588711"/>
    <lineage>
        <taxon>Bacteria</taxon>
        <taxon>Pseudomonadati</taxon>
        <taxon>Pseudomonadota</taxon>
        <taxon>Alphaproteobacteria</taxon>
        <taxon>Rhodobacterales</taxon>
        <taxon>Paracoccaceae</taxon>
        <taxon>Pelagovum</taxon>
    </lineage>
</organism>
<sequence length="295" mass="31671">MNLPERLILHVGAHKTGTTHFQQGLRAGQATLEEAGCTIYTPPDLRPAPGLAEMLGIAFKGGKRDNWTPELLPAAAKGRKTLIISEENVLGQLITPSGQFLGALYPHAARRISAVVRAVAPVKPVLFLSIRDPASYVLSAYSQSLLGGYGGDFADFMARMSIDKIRWADLAAAIANVEGVASLRFWKLEDYPAVGSKVINRMASGRVADPAWLSHQASHVGLSKKAVEAALRAPSGPERALAAKAARAQYLVSDGHERFRPIDDETLALSAEFYEQEVAAMRALPGVRQLEPDAG</sequence>
<dbReference type="Proteomes" id="UP000314011">
    <property type="component" value="Unassembled WGS sequence"/>
</dbReference>
<dbReference type="SUPFAM" id="SSF52540">
    <property type="entry name" value="P-loop containing nucleoside triphosphate hydrolases"/>
    <property type="match status" value="1"/>
</dbReference>
<evidence type="ECO:0008006" key="3">
    <source>
        <dbReference type="Google" id="ProtNLM"/>
    </source>
</evidence>
<dbReference type="EMBL" id="VFFF01000002">
    <property type="protein sequence ID" value="TNY31371.1"/>
    <property type="molecule type" value="Genomic_DNA"/>
</dbReference>
<dbReference type="AlphaFoldDB" id="A0A5C5G9L3"/>
<dbReference type="OrthoDB" id="8481769at2"/>
<name>A0A5C5G9L3_9RHOB</name>
<comment type="caution">
    <text evidence="1">The sequence shown here is derived from an EMBL/GenBank/DDBJ whole genome shotgun (WGS) entry which is preliminary data.</text>
</comment>